<keyword evidence="9" id="KW-0408">Iron</keyword>
<evidence type="ECO:0000256" key="2">
    <source>
        <dbReference type="ARBA" id="ARBA00010823"/>
    </source>
</evidence>
<evidence type="ECO:0000256" key="11">
    <source>
        <dbReference type="ARBA" id="ARBA00023136"/>
    </source>
</evidence>
<dbReference type="InterPro" id="IPR005804">
    <property type="entry name" value="FA_desaturase_dom"/>
</dbReference>
<keyword evidence="8" id="KW-0560">Oxidoreductase</keyword>
<evidence type="ECO:0000256" key="9">
    <source>
        <dbReference type="ARBA" id="ARBA00023004"/>
    </source>
</evidence>
<evidence type="ECO:0000259" key="13">
    <source>
        <dbReference type="Pfam" id="PF00487"/>
    </source>
</evidence>
<evidence type="ECO:0000256" key="8">
    <source>
        <dbReference type="ARBA" id="ARBA00023002"/>
    </source>
</evidence>
<protein>
    <submittedName>
        <fullName evidence="14">Fatty acid desaturase</fullName>
    </submittedName>
</protein>
<keyword evidence="11 12" id="KW-0472">Membrane</keyword>
<dbReference type="GO" id="GO:0004497">
    <property type="term" value="F:monooxygenase activity"/>
    <property type="evidence" value="ECO:0007669"/>
    <property type="project" value="UniProtKB-KW"/>
</dbReference>
<dbReference type="Pfam" id="PF00487">
    <property type="entry name" value="FA_desaturase"/>
    <property type="match status" value="1"/>
</dbReference>
<evidence type="ECO:0000313" key="15">
    <source>
        <dbReference type="Proteomes" id="UP001195196"/>
    </source>
</evidence>
<evidence type="ECO:0000256" key="7">
    <source>
        <dbReference type="ARBA" id="ARBA00022989"/>
    </source>
</evidence>
<evidence type="ECO:0000256" key="1">
    <source>
        <dbReference type="ARBA" id="ARBA00004429"/>
    </source>
</evidence>
<keyword evidence="10" id="KW-0503">Monooxygenase</keyword>
<reference evidence="14" key="1">
    <citation type="submission" date="2021-02" db="EMBL/GenBank/DDBJ databases">
        <title>Taxonomy, biology and ecology of Rhodococcus bacteria occurring in California pistachio and other woody hosts as revealed by genome sequence analyses.</title>
        <authorList>
            <person name="Riely B."/>
            <person name="Gai Y."/>
        </authorList>
    </citation>
    <scope>NUCLEOTIDE SEQUENCE</scope>
    <source>
        <strain evidence="14">BP-295</strain>
    </source>
</reference>
<dbReference type="GO" id="GO:0046872">
    <property type="term" value="F:metal ion binding"/>
    <property type="evidence" value="ECO:0007669"/>
    <property type="project" value="UniProtKB-KW"/>
</dbReference>
<feature type="non-terminal residue" evidence="14">
    <location>
        <position position="1"/>
    </location>
</feature>
<feature type="transmembrane region" description="Helical" evidence="12">
    <location>
        <begin position="32"/>
        <end position="50"/>
    </location>
</feature>
<dbReference type="AlphaFoldDB" id="A0AAW4GCB0"/>
<organism evidence="14 15">
    <name type="scientific">Gordonia rubripertincta</name>
    <name type="common">Rhodococcus corallinus</name>
    <dbReference type="NCBI Taxonomy" id="36822"/>
    <lineage>
        <taxon>Bacteria</taxon>
        <taxon>Bacillati</taxon>
        <taxon>Actinomycetota</taxon>
        <taxon>Actinomycetes</taxon>
        <taxon>Mycobacteriales</taxon>
        <taxon>Gordoniaceae</taxon>
        <taxon>Gordonia</taxon>
    </lineage>
</organism>
<dbReference type="InterPro" id="IPR033885">
    <property type="entry name" value="AlkB/XylM"/>
</dbReference>
<keyword evidence="6" id="KW-0479">Metal-binding</keyword>
<feature type="domain" description="Fatty acid desaturase" evidence="13">
    <location>
        <begin position="5"/>
        <end position="122"/>
    </location>
</feature>
<comment type="caution">
    <text evidence="14">The sequence shown here is derived from an EMBL/GenBank/DDBJ whole genome shotgun (WGS) entry which is preliminary data.</text>
</comment>
<feature type="transmembrane region" description="Helical" evidence="12">
    <location>
        <begin position="7"/>
        <end position="26"/>
    </location>
</feature>
<gene>
    <name evidence="14" type="ORF">JTZ10_23930</name>
</gene>
<dbReference type="GO" id="GO:0005886">
    <property type="term" value="C:plasma membrane"/>
    <property type="evidence" value="ECO:0007669"/>
    <property type="project" value="UniProtKB-SubCell"/>
</dbReference>
<evidence type="ECO:0000256" key="5">
    <source>
        <dbReference type="ARBA" id="ARBA00022692"/>
    </source>
</evidence>
<keyword evidence="5 12" id="KW-0812">Transmembrane</keyword>
<dbReference type="GO" id="GO:0006629">
    <property type="term" value="P:lipid metabolic process"/>
    <property type="evidence" value="ECO:0007669"/>
    <property type="project" value="InterPro"/>
</dbReference>
<evidence type="ECO:0000256" key="10">
    <source>
        <dbReference type="ARBA" id="ARBA00023033"/>
    </source>
</evidence>
<evidence type="ECO:0000256" key="4">
    <source>
        <dbReference type="ARBA" id="ARBA00022519"/>
    </source>
</evidence>
<accession>A0AAW4GCB0</accession>
<dbReference type="RefSeq" id="WP_204719140.1">
    <property type="nucleotide sequence ID" value="NZ_JAFFGU010000106.1"/>
</dbReference>
<keyword evidence="4" id="KW-0997">Cell inner membrane</keyword>
<proteinExistence type="inferred from homology"/>
<name>A0AAW4GCB0_GORRU</name>
<dbReference type="Proteomes" id="UP001195196">
    <property type="component" value="Unassembled WGS sequence"/>
</dbReference>
<dbReference type="PANTHER" id="PTHR38674">
    <property type="entry name" value="ALKANE 1-MONOOXYGENASE 1"/>
    <property type="match status" value="1"/>
</dbReference>
<evidence type="ECO:0000256" key="6">
    <source>
        <dbReference type="ARBA" id="ARBA00022723"/>
    </source>
</evidence>
<evidence type="ECO:0000256" key="12">
    <source>
        <dbReference type="SAM" id="Phobius"/>
    </source>
</evidence>
<comment type="subcellular location">
    <subcellularLocation>
        <location evidence="1">Cell inner membrane</location>
        <topology evidence="1">Multi-pass membrane protein</topology>
    </subcellularLocation>
</comment>
<dbReference type="PANTHER" id="PTHR38674:SF1">
    <property type="entry name" value="ALKANE 1-MONOOXYGENASE 1"/>
    <property type="match status" value="1"/>
</dbReference>
<dbReference type="EMBL" id="JAFFGU010000106">
    <property type="protein sequence ID" value="MBM7280780.1"/>
    <property type="molecule type" value="Genomic_DNA"/>
</dbReference>
<evidence type="ECO:0000256" key="3">
    <source>
        <dbReference type="ARBA" id="ARBA00022475"/>
    </source>
</evidence>
<keyword evidence="7 12" id="KW-1133">Transmembrane helix</keyword>
<comment type="similarity">
    <text evidence="2">Belongs to the fatty acid desaturase type 1 family. AlkB subfamily.</text>
</comment>
<sequence>WSIRNNLVHSWLMSLALFAVLALVFGPGILPYLAVQAVVGFLLLEVINYVEHYGLLREKNARGRYVRTSARHSWNSDRLCTNIFLYHLQRHSDHHANPTRRYQTLRSMDGAPNLPSGYASMISLAYFPPVWRKVMDQRLMDFYDGDPSLVNVDRADRTAVRRLEKLTGARAQS</sequence>
<evidence type="ECO:0000313" key="14">
    <source>
        <dbReference type="EMBL" id="MBM7280780.1"/>
    </source>
</evidence>
<keyword evidence="3" id="KW-1003">Cell membrane</keyword>